<dbReference type="Gene3D" id="1.10.340.70">
    <property type="match status" value="1"/>
</dbReference>
<dbReference type="PROSITE" id="PS50994">
    <property type="entry name" value="INTEGRASE"/>
    <property type="match status" value="1"/>
</dbReference>
<dbReference type="EMBL" id="BKCJ010347163">
    <property type="protein sequence ID" value="GEZ95477.1"/>
    <property type="molecule type" value="Genomic_DNA"/>
</dbReference>
<feature type="compositionally biased region" description="Basic and acidic residues" evidence="1">
    <location>
        <begin position="109"/>
        <end position="124"/>
    </location>
</feature>
<gene>
    <name evidence="3" type="ORF">Tci_567450</name>
</gene>
<evidence type="ECO:0000313" key="3">
    <source>
        <dbReference type="EMBL" id="GEZ95477.1"/>
    </source>
</evidence>
<sequence length="544" mass="62069">MFDLDYLTNSMNYEPVSVENQANKSAGPKEANNSAGTQVNDNQGVNSEEIDLQKENFVLPIWFAYSNTVKSSGDKIDKNTDFKSCEKPISQVEKIFLEELEKLKRHENEANDAARKETTHETQDAHTNSTNLLNTISTPLSVVGPSRAFNDGEPSYPNDPLTPNLEDIYASLKNPHQNVLDPKEINESFPLETLNMVSTRGIQSTLWFADFANYRARNFIVKGMSSQQKNKFFKDVKHYFWDDPHLFKICADQIIRMCVSGQEAIDILKACHFGPTGGHHGPNYTARKVFDSGFYWPTIYRDAQNLVKNCDVCQRQGKILQRDEMPQNFIQVCEIFDIWGIDFMGPFSSSRGNKCILVAIDYLSKLVEAKALPTNDSRLVMQKYGVTHRLATPYHPQTSGQVEVSNRGLKCILEWAVGENRVSWSDKLDDAPWAFRTAYKTLIGCTPHKLVYGKACHLLVELEHKAYWALKHANFNLKTAGDHRKVQINKLNELHDQAYENSLIYKEKSKRLHDSKIKNRIFNIGDRVLLFNSRLKIFSGKLKS</sequence>
<keyword evidence="3" id="KW-0548">Nucleotidyltransferase</keyword>
<dbReference type="InterPro" id="IPR012337">
    <property type="entry name" value="RNaseH-like_sf"/>
</dbReference>
<dbReference type="GO" id="GO:0015074">
    <property type="term" value="P:DNA integration"/>
    <property type="evidence" value="ECO:0007669"/>
    <property type="project" value="InterPro"/>
</dbReference>
<dbReference type="PANTHER" id="PTHR47266">
    <property type="entry name" value="ENDONUCLEASE-RELATED"/>
    <property type="match status" value="1"/>
</dbReference>
<dbReference type="InterPro" id="IPR001584">
    <property type="entry name" value="Integrase_cat-core"/>
</dbReference>
<evidence type="ECO:0000259" key="2">
    <source>
        <dbReference type="PROSITE" id="PS50994"/>
    </source>
</evidence>
<dbReference type="InterPro" id="IPR041588">
    <property type="entry name" value="Integrase_H2C2"/>
</dbReference>
<keyword evidence="3" id="KW-0695">RNA-directed DNA polymerase</keyword>
<dbReference type="GO" id="GO:0003676">
    <property type="term" value="F:nucleic acid binding"/>
    <property type="evidence" value="ECO:0007669"/>
    <property type="project" value="InterPro"/>
</dbReference>
<feature type="region of interest" description="Disordered" evidence="1">
    <location>
        <begin position="22"/>
        <end position="42"/>
    </location>
</feature>
<dbReference type="Gene3D" id="3.30.420.10">
    <property type="entry name" value="Ribonuclease H-like superfamily/Ribonuclease H"/>
    <property type="match status" value="2"/>
</dbReference>
<protein>
    <submittedName>
        <fullName evidence="3">Reverse transcriptase domain-containing protein</fullName>
    </submittedName>
</protein>
<comment type="caution">
    <text evidence="3">The sequence shown here is derived from an EMBL/GenBank/DDBJ whole genome shotgun (WGS) entry which is preliminary data.</text>
</comment>
<dbReference type="InterPro" id="IPR052160">
    <property type="entry name" value="Gypsy_RT_Integrase-like"/>
</dbReference>
<name>A0A699IY51_TANCI</name>
<feature type="compositionally biased region" description="Polar residues" evidence="1">
    <location>
        <begin position="31"/>
        <end position="42"/>
    </location>
</feature>
<dbReference type="SUPFAM" id="SSF53098">
    <property type="entry name" value="Ribonuclease H-like"/>
    <property type="match status" value="1"/>
</dbReference>
<reference evidence="3" key="1">
    <citation type="journal article" date="2019" name="Sci. Rep.">
        <title>Draft genome of Tanacetum cinerariifolium, the natural source of mosquito coil.</title>
        <authorList>
            <person name="Yamashiro T."/>
            <person name="Shiraishi A."/>
            <person name="Satake H."/>
            <person name="Nakayama K."/>
        </authorList>
    </citation>
    <scope>NUCLEOTIDE SEQUENCE</scope>
</reference>
<evidence type="ECO:0000256" key="1">
    <source>
        <dbReference type="SAM" id="MobiDB-lite"/>
    </source>
</evidence>
<organism evidence="3">
    <name type="scientific">Tanacetum cinerariifolium</name>
    <name type="common">Dalmatian daisy</name>
    <name type="synonym">Chrysanthemum cinerariifolium</name>
    <dbReference type="NCBI Taxonomy" id="118510"/>
    <lineage>
        <taxon>Eukaryota</taxon>
        <taxon>Viridiplantae</taxon>
        <taxon>Streptophyta</taxon>
        <taxon>Embryophyta</taxon>
        <taxon>Tracheophyta</taxon>
        <taxon>Spermatophyta</taxon>
        <taxon>Magnoliopsida</taxon>
        <taxon>eudicotyledons</taxon>
        <taxon>Gunneridae</taxon>
        <taxon>Pentapetalae</taxon>
        <taxon>asterids</taxon>
        <taxon>campanulids</taxon>
        <taxon>Asterales</taxon>
        <taxon>Asteraceae</taxon>
        <taxon>Asteroideae</taxon>
        <taxon>Anthemideae</taxon>
        <taxon>Anthemidinae</taxon>
        <taxon>Tanacetum</taxon>
    </lineage>
</organism>
<dbReference type="InterPro" id="IPR036397">
    <property type="entry name" value="RNaseH_sf"/>
</dbReference>
<accession>A0A699IY51</accession>
<dbReference type="GO" id="GO:0003964">
    <property type="term" value="F:RNA-directed DNA polymerase activity"/>
    <property type="evidence" value="ECO:0007669"/>
    <property type="project" value="UniProtKB-KW"/>
</dbReference>
<feature type="domain" description="Integrase catalytic" evidence="2">
    <location>
        <begin position="358"/>
        <end position="455"/>
    </location>
</feature>
<dbReference type="AlphaFoldDB" id="A0A699IY51"/>
<keyword evidence="3" id="KW-0808">Transferase</keyword>
<dbReference type="Pfam" id="PF17921">
    <property type="entry name" value="Integrase_H2C2"/>
    <property type="match status" value="1"/>
</dbReference>
<proteinExistence type="predicted"/>
<feature type="region of interest" description="Disordered" evidence="1">
    <location>
        <begin position="109"/>
        <end position="133"/>
    </location>
</feature>